<sequence length="94" mass="10280">MACDAESAVRGAGFESPDISLGYCMDTMSAKSVYATCASGPEETLIVRHPSSLSELETTSSLASWSVMRLYVHPRGSFFLREPFVLALVRRRST</sequence>
<dbReference type="EMBL" id="KN822027">
    <property type="protein sequence ID" value="KIM64534.1"/>
    <property type="molecule type" value="Genomic_DNA"/>
</dbReference>
<protein>
    <submittedName>
        <fullName evidence="1">Uncharacterized protein</fullName>
    </submittedName>
</protein>
<accession>A0A0C3E800</accession>
<gene>
    <name evidence="1" type="ORF">SCLCIDRAFT_1213053</name>
</gene>
<dbReference type="AlphaFoldDB" id="A0A0C3E800"/>
<dbReference type="InParanoid" id="A0A0C3E800"/>
<keyword evidence="2" id="KW-1185">Reference proteome</keyword>
<evidence type="ECO:0000313" key="1">
    <source>
        <dbReference type="EMBL" id="KIM64534.1"/>
    </source>
</evidence>
<evidence type="ECO:0000313" key="2">
    <source>
        <dbReference type="Proteomes" id="UP000053989"/>
    </source>
</evidence>
<name>A0A0C3E800_9AGAM</name>
<reference evidence="1 2" key="1">
    <citation type="submission" date="2014-04" db="EMBL/GenBank/DDBJ databases">
        <authorList>
            <consortium name="DOE Joint Genome Institute"/>
            <person name="Kuo A."/>
            <person name="Kohler A."/>
            <person name="Nagy L.G."/>
            <person name="Floudas D."/>
            <person name="Copeland A."/>
            <person name="Barry K.W."/>
            <person name="Cichocki N."/>
            <person name="Veneault-Fourrey C."/>
            <person name="LaButti K."/>
            <person name="Lindquist E.A."/>
            <person name="Lipzen A."/>
            <person name="Lundell T."/>
            <person name="Morin E."/>
            <person name="Murat C."/>
            <person name="Sun H."/>
            <person name="Tunlid A."/>
            <person name="Henrissat B."/>
            <person name="Grigoriev I.V."/>
            <person name="Hibbett D.S."/>
            <person name="Martin F."/>
            <person name="Nordberg H.P."/>
            <person name="Cantor M.N."/>
            <person name="Hua S.X."/>
        </authorList>
    </citation>
    <scope>NUCLEOTIDE SEQUENCE [LARGE SCALE GENOMIC DNA]</scope>
    <source>
        <strain evidence="1 2">Foug A</strain>
    </source>
</reference>
<dbReference type="Proteomes" id="UP000053989">
    <property type="component" value="Unassembled WGS sequence"/>
</dbReference>
<dbReference type="HOGENOM" id="CLU_2387466_0_0_1"/>
<organism evidence="1 2">
    <name type="scientific">Scleroderma citrinum Foug A</name>
    <dbReference type="NCBI Taxonomy" id="1036808"/>
    <lineage>
        <taxon>Eukaryota</taxon>
        <taxon>Fungi</taxon>
        <taxon>Dikarya</taxon>
        <taxon>Basidiomycota</taxon>
        <taxon>Agaricomycotina</taxon>
        <taxon>Agaricomycetes</taxon>
        <taxon>Agaricomycetidae</taxon>
        <taxon>Boletales</taxon>
        <taxon>Sclerodermatineae</taxon>
        <taxon>Sclerodermataceae</taxon>
        <taxon>Scleroderma</taxon>
    </lineage>
</organism>
<reference evidence="2" key="2">
    <citation type="submission" date="2015-01" db="EMBL/GenBank/DDBJ databases">
        <title>Evolutionary Origins and Diversification of the Mycorrhizal Mutualists.</title>
        <authorList>
            <consortium name="DOE Joint Genome Institute"/>
            <consortium name="Mycorrhizal Genomics Consortium"/>
            <person name="Kohler A."/>
            <person name="Kuo A."/>
            <person name="Nagy L.G."/>
            <person name="Floudas D."/>
            <person name="Copeland A."/>
            <person name="Barry K.W."/>
            <person name="Cichocki N."/>
            <person name="Veneault-Fourrey C."/>
            <person name="LaButti K."/>
            <person name="Lindquist E.A."/>
            <person name="Lipzen A."/>
            <person name="Lundell T."/>
            <person name="Morin E."/>
            <person name="Murat C."/>
            <person name="Riley R."/>
            <person name="Ohm R."/>
            <person name="Sun H."/>
            <person name="Tunlid A."/>
            <person name="Henrissat B."/>
            <person name="Grigoriev I.V."/>
            <person name="Hibbett D.S."/>
            <person name="Martin F."/>
        </authorList>
    </citation>
    <scope>NUCLEOTIDE SEQUENCE [LARGE SCALE GENOMIC DNA]</scope>
    <source>
        <strain evidence="2">Foug A</strain>
    </source>
</reference>
<proteinExistence type="predicted"/>